<accession>A0ABS0CH11</accession>
<name>A0ABS0CH11_9NOCA</name>
<organism evidence="4 5">
    <name type="scientific">Nocardia abscessus</name>
    <dbReference type="NCBI Taxonomy" id="120957"/>
    <lineage>
        <taxon>Bacteria</taxon>
        <taxon>Bacillati</taxon>
        <taxon>Actinomycetota</taxon>
        <taxon>Actinomycetes</taxon>
        <taxon>Mycobacteriales</taxon>
        <taxon>Nocardiaceae</taxon>
        <taxon>Nocardia</taxon>
    </lineage>
</organism>
<gene>
    <name evidence="4" type="ORF">IU470_31675</name>
</gene>
<protein>
    <submittedName>
        <fullName evidence="4">FAD-binding protein</fullName>
    </submittedName>
</protein>
<feature type="non-terminal residue" evidence="4">
    <location>
        <position position="43"/>
    </location>
</feature>
<keyword evidence="5" id="KW-1185">Reference proteome</keyword>
<dbReference type="Gene3D" id="3.50.50.60">
    <property type="entry name" value="FAD/NAD(P)-binding domain"/>
    <property type="match status" value="1"/>
</dbReference>
<comment type="caution">
    <text evidence="4">The sequence shown here is derived from an EMBL/GenBank/DDBJ whole genome shotgun (WGS) entry which is preliminary data.</text>
</comment>
<dbReference type="InterPro" id="IPR003953">
    <property type="entry name" value="FAD-dep_OxRdtase_2_FAD-bd"/>
</dbReference>
<feature type="domain" description="FAD-dependent oxidoreductase 2 FAD-binding" evidence="3">
    <location>
        <begin position="1"/>
        <end position="40"/>
    </location>
</feature>
<proteinExistence type="predicted"/>
<reference evidence="4 5" key="1">
    <citation type="submission" date="2020-10" db="EMBL/GenBank/DDBJ databases">
        <title>Identification of Nocardia species via Next-generation sequencing and recognition of intraspecies genetic diversity.</title>
        <authorList>
            <person name="Li P."/>
            <person name="Li P."/>
            <person name="Lu B."/>
        </authorList>
    </citation>
    <scope>NUCLEOTIDE SEQUENCE [LARGE SCALE GENOMIC DNA]</scope>
    <source>
        <strain evidence="4 5">N-11</strain>
    </source>
</reference>
<dbReference type="SUPFAM" id="SSF51905">
    <property type="entry name" value="FAD/NAD(P)-binding domain"/>
    <property type="match status" value="1"/>
</dbReference>
<sequence length="43" mass="4462">MTAALTAAYRGLSVTLIEKSRLFGGSTARSGGGIWVPNNPVLQ</sequence>
<evidence type="ECO:0000256" key="1">
    <source>
        <dbReference type="ARBA" id="ARBA00022630"/>
    </source>
</evidence>
<evidence type="ECO:0000313" key="5">
    <source>
        <dbReference type="Proteomes" id="UP000807309"/>
    </source>
</evidence>
<evidence type="ECO:0000313" key="4">
    <source>
        <dbReference type="EMBL" id="MBF6229632.1"/>
    </source>
</evidence>
<dbReference type="InterPro" id="IPR036188">
    <property type="entry name" value="FAD/NAD-bd_sf"/>
</dbReference>
<evidence type="ECO:0000259" key="3">
    <source>
        <dbReference type="Pfam" id="PF00890"/>
    </source>
</evidence>
<evidence type="ECO:0000256" key="2">
    <source>
        <dbReference type="ARBA" id="ARBA00023002"/>
    </source>
</evidence>
<keyword evidence="2" id="KW-0560">Oxidoreductase</keyword>
<dbReference type="Pfam" id="PF00890">
    <property type="entry name" value="FAD_binding_2"/>
    <property type="match status" value="1"/>
</dbReference>
<dbReference type="EMBL" id="JADLRE010000071">
    <property type="protein sequence ID" value="MBF6229632.1"/>
    <property type="molecule type" value="Genomic_DNA"/>
</dbReference>
<keyword evidence="1" id="KW-0285">Flavoprotein</keyword>
<dbReference type="Proteomes" id="UP000807309">
    <property type="component" value="Unassembled WGS sequence"/>
</dbReference>